<dbReference type="Proteomes" id="UP000749040">
    <property type="component" value="Unassembled WGS sequence"/>
</dbReference>
<dbReference type="EMBL" id="JADKYB010000027">
    <property type="protein sequence ID" value="MBM9509638.1"/>
    <property type="molecule type" value="Genomic_DNA"/>
</dbReference>
<keyword evidence="3" id="KW-1185">Reference proteome</keyword>
<sequence>MASEPLHHWILALDMEGFSTRTDPVQRSLRAEMYDIVDHAFEQAGLAGFGVTTEDRGDGALMVVPATVPPVRLAGTFVRALDDGLQEKAALFGSNRTLRLRLAMHQGLAAEDDHGWSGDAVNTACRLVDAEPLRETLRAAERGRLAFAVSAAVYESVVRPGHRGIDPAAYAPLSFRTKHGETIRGWVTVPGYSAPPELPRPAPDATRGPAAPDAAQPPAAPPAAHGSGPVFSIGKVRGDVVGGDKHVHAPGRDHR</sequence>
<name>A0ABS2U219_9ACTN</name>
<protein>
    <recommendedName>
        <fullName evidence="4">Guanylate cyclase domain-containing protein</fullName>
    </recommendedName>
</protein>
<feature type="compositionally biased region" description="Basic and acidic residues" evidence="1">
    <location>
        <begin position="236"/>
        <end position="255"/>
    </location>
</feature>
<gene>
    <name evidence="2" type="ORF">ITX44_34810</name>
</gene>
<dbReference type="Gene3D" id="3.30.70.1230">
    <property type="entry name" value="Nucleotide cyclase"/>
    <property type="match status" value="1"/>
</dbReference>
<dbReference type="SUPFAM" id="SSF55073">
    <property type="entry name" value="Nucleotide cyclase"/>
    <property type="match status" value="1"/>
</dbReference>
<evidence type="ECO:0000313" key="2">
    <source>
        <dbReference type="EMBL" id="MBM9509638.1"/>
    </source>
</evidence>
<dbReference type="InterPro" id="IPR029787">
    <property type="entry name" value="Nucleotide_cyclase"/>
</dbReference>
<reference evidence="2 3" key="1">
    <citation type="submission" date="2021-01" db="EMBL/GenBank/DDBJ databases">
        <title>Streptomyces acididurans sp. nov., isolated from a peat swamp forest soil.</title>
        <authorList>
            <person name="Chantavorakit T."/>
            <person name="Duangmal K."/>
        </authorList>
    </citation>
    <scope>NUCLEOTIDE SEQUENCE [LARGE SCALE GENOMIC DNA]</scope>
    <source>
        <strain evidence="2 3">KK5PA1</strain>
    </source>
</reference>
<feature type="region of interest" description="Disordered" evidence="1">
    <location>
        <begin position="194"/>
        <end position="255"/>
    </location>
</feature>
<evidence type="ECO:0008006" key="4">
    <source>
        <dbReference type="Google" id="ProtNLM"/>
    </source>
</evidence>
<proteinExistence type="predicted"/>
<organism evidence="2 3">
    <name type="scientific">Actinacidiphila acididurans</name>
    <dbReference type="NCBI Taxonomy" id="2784346"/>
    <lineage>
        <taxon>Bacteria</taxon>
        <taxon>Bacillati</taxon>
        <taxon>Actinomycetota</taxon>
        <taxon>Actinomycetes</taxon>
        <taxon>Kitasatosporales</taxon>
        <taxon>Streptomycetaceae</taxon>
        <taxon>Actinacidiphila</taxon>
    </lineage>
</organism>
<evidence type="ECO:0000256" key="1">
    <source>
        <dbReference type="SAM" id="MobiDB-lite"/>
    </source>
</evidence>
<accession>A0ABS2U219</accession>
<dbReference type="RefSeq" id="WP_205362979.1">
    <property type="nucleotide sequence ID" value="NZ_JADKYB010000027.1"/>
</dbReference>
<comment type="caution">
    <text evidence="2">The sequence shown here is derived from an EMBL/GenBank/DDBJ whole genome shotgun (WGS) entry which is preliminary data.</text>
</comment>
<evidence type="ECO:0000313" key="3">
    <source>
        <dbReference type="Proteomes" id="UP000749040"/>
    </source>
</evidence>